<organism evidence="1 2">
    <name type="scientific">Anaerosphaera multitolerans</name>
    <dbReference type="NCBI Taxonomy" id="2487351"/>
    <lineage>
        <taxon>Bacteria</taxon>
        <taxon>Bacillati</taxon>
        <taxon>Bacillota</taxon>
        <taxon>Tissierellia</taxon>
        <taxon>Tissierellales</taxon>
        <taxon>Peptoniphilaceae</taxon>
        <taxon>Anaerosphaera</taxon>
    </lineage>
</organism>
<dbReference type="AlphaFoldDB" id="A0A437S4W9"/>
<comment type="caution">
    <text evidence="1">The sequence shown here is derived from an EMBL/GenBank/DDBJ whole genome shotgun (WGS) entry which is preliminary data.</text>
</comment>
<sequence>MDNENISGHWIGIFTFDGENTTVDFTEDVRPKKFWMKPFIKKYLNKQQSTYIKYLKKALERRVETREVIPNFEE</sequence>
<name>A0A437S4W9_9FIRM</name>
<accession>A0A437S4W9</accession>
<dbReference type="EMBL" id="RLIH01000017">
    <property type="protein sequence ID" value="RVU54016.1"/>
    <property type="molecule type" value="Genomic_DNA"/>
</dbReference>
<evidence type="ECO:0000313" key="2">
    <source>
        <dbReference type="Proteomes" id="UP000288812"/>
    </source>
</evidence>
<proteinExistence type="predicted"/>
<keyword evidence="2" id="KW-1185">Reference proteome</keyword>
<dbReference type="RefSeq" id="WP_164845587.1">
    <property type="nucleotide sequence ID" value="NZ_RLIH01000017.1"/>
</dbReference>
<gene>
    <name evidence="1" type="ORF">EF514_09590</name>
</gene>
<dbReference type="Proteomes" id="UP000288812">
    <property type="component" value="Unassembled WGS sequence"/>
</dbReference>
<protein>
    <submittedName>
        <fullName evidence="1">Uncharacterized protein</fullName>
    </submittedName>
</protein>
<dbReference type="SUPFAM" id="SSF55961">
    <property type="entry name" value="Bet v1-like"/>
    <property type="match status" value="1"/>
</dbReference>
<reference evidence="1 2" key="1">
    <citation type="submission" date="2018-11" db="EMBL/GenBank/DDBJ databases">
        <title>Genome sequencing and assembly of Anaerosphaera sp. nov., GS7-6-2.</title>
        <authorList>
            <person name="Rettenmaier R."/>
            <person name="Liebl W."/>
            <person name="Zverlov V."/>
        </authorList>
    </citation>
    <scope>NUCLEOTIDE SEQUENCE [LARGE SCALE GENOMIC DNA]</scope>
    <source>
        <strain evidence="1 2">GS7-6-2</strain>
    </source>
</reference>
<evidence type="ECO:0000313" key="1">
    <source>
        <dbReference type="EMBL" id="RVU54016.1"/>
    </source>
</evidence>